<evidence type="ECO:0000313" key="2">
    <source>
        <dbReference type="EMBL" id="SNX47877.1"/>
    </source>
</evidence>
<sequence length="383" mass="43126">MTTATASAPAKQTKGPKRHIEDFEGLKLEYILKSVSIATLFGLEDMAKDIPYLNTKIPQRVYLLPGTEEVFKHPLVPNVQEHKFELSDMIHVLMYVLKKCGKVPYLFGLHGTGKSSTYEQIHARLGIPLVRIILGEDSEVIDLGGQMLPNEQGGMTMHYGLLVTSMRNGWSLQIDEWDLLPIRQQKMLNEVIENARFTVEITGEQVTAHPKWRVMVTANTNNTGTGNNNFIQSGGDSSVNDRFNHIEKFYLTKDDEREILKRYVKKVVNKHPKIADSMTPAMIETAYDSVIELMLTVAERVRNAHEESKKSQTSLMTLECTLSTRSLKGWIDNVVALNEFYLGATGIDHSTMLRDAFKIAFVNGVSHDEQEDVLQILSDSSSL</sequence>
<gene>
    <name evidence="2" type="primary">cobS_3</name>
    <name evidence="2" type="ORF">VTH8203_01492</name>
</gene>
<dbReference type="GO" id="GO:0005524">
    <property type="term" value="F:ATP binding"/>
    <property type="evidence" value="ECO:0007669"/>
    <property type="project" value="InterPro"/>
</dbReference>
<evidence type="ECO:0000313" key="3">
    <source>
        <dbReference type="Proteomes" id="UP000219336"/>
    </source>
</evidence>
<proteinExistence type="predicted"/>
<reference evidence="3" key="1">
    <citation type="submission" date="2016-06" db="EMBL/GenBank/DDBJ databases">
        <authorList>
            <person name="Rodrigo-Torres L."/>
            <person name="Arahal R.D."/>
            <person name="Lucena T."/>
        </authorList>
    </citation>
    <scope>NUCLEOTIDE SEQUENCE [LARGE SCALE GENOMIC DNA]</scope>
    <source>
        <strain evidence="3">CECT8203</strain>
    </source>
</reference>
<name>A0A240EGQ6_9VIBR</name>
<accession>A0A240EGQ6</accession>
<dbReference type="OrthoDB" id="9808317at2"/>
<keyword evidence="2" id="KW-0436">Ligase</keyword>
<dbReference type="PANTHER" id="PTHR42759">
    <property type="entry name" value="MOXR FAMILY PROTEIN"/>
    <property type="match status" value="1"/>
</dbReference>
<dbReference type="InterPro" id="IPR027417">
    <property type="entry name" value="P-loop_NTPase"/>
</dbReference>
<dbReference type="EC" id="6.6.1.2" evidence="2"/>
<dbReference type="GO" id="GO:0016887">
    <property type="term" value="F:ATP hydrolysis activity"/>
    <property type="evidence" value="ECO:0007669"/>
    <property type="project" value="InterPro"/>
</dbReference>
<protein>
    <submittedName>
        <fullName evidence="2">Aerobic cobaltochelatase subunit CobS</fullName>
        <ecNumber evidence="2">6.6.1.2</ecNumber>
    </submittedName>
</protein>
<dbReference type="Proteomes" id="UP000219336">
    <property type="component" value="Unassembled WGS sequence"/>
</dbReference>
<dbReference type="RefSeq" id="WP_096993105.1">
    <property type="nucleotide sequence ID" value="NZ_JBHSII010000006.1"/>
</dbReference>
<dbReference type="EMBL" id="OANU01000015">
    <property type="protein sequence ID" value="SNX47877.1"/>
    <property type="molecule type" value="Genomic_DNA"/>
</dbReference>
<organism evidence="2 3">
    <name type="scientific">Vibrio thalassae</name>
    <dbReference type="NCBI Taxonomy" id="1243014"/>
    <lineage>
        <taxon>Bacteria</taxon>
        <taxon>Pseudomonadati</taxon>
        <taxon>Pseudomonadota</taxon>
        <taxon>Gammaproteobacteria</taxon>
        <taxon>Vibrionales</taxon>
        <taxon>Vibrionaceae</taxon>
        <taxon>Vibrio</taxon>
    </lineage>
</organism>
<dbReference type="AlphaFoldDB" id="A0A240EGQ6"/>
<dbReference type="Pfam" id="PF07728">
    <property type="entry name" value="AAA_5"/>
    <property type="match status" value="1"/>
</dbReference>
<dbReference type="Gene3D" id="3.40.50.300">
    <property type="entry name" value="P-loop containing nucleotide triphosphate hydrolases"/>
    <property type="match status" value="1"/>
</dbReference>
<keyword evidence="3" id="KW-1185">Reference proteome</keyword>
<evidence type="ECO:0000259" key="1">
    <source>
        <dbReference type="Pfam" id="PF07728"/>
    </source>
</evidence>
<dbReference type="InterPro" id="IPR011704">
    <property type="entry name" value="ATPase_dyneun-rel_AAA"/>
</dbReference>
<dbReference type="PANTHER" id="PTHR42759:SF1">
    <property type="entry name" value="MAGNESIUM-CHELATASE SUBUNIT CHLD"/>
    <property type="match status" value="1"/>
</dbReference>
<dbReference type="GO" id="GO:0051116">
    <property type="term" value="F:cobaltochelatase activity"/>
    <property type="evidence" value="ECO:0007669"/>
    <property type="project" value="UniProtKB-EC"/>
</dbReference>
<dbReference type="InterPro" id="IPR050764">
    <property type="entry name" value="CbbQ/NirQ/NorQ/GpvN"/>
</dbReference>
<dbReference type="SUPFAM" id="SSF52540">
    <property type="entry name" value="P-loop containing nucleoside triphosphate hydrolases"/>
    <property type="match status" value="1"/>
</dbReference>
<feature type="domain" description="ATPase dynein-related AAA" evidence="1">
    <location>
        <begin position="106"/>
        <end position="224"/>
    </location>
</feature>